<protein>
    <submittedName>
        <fullName evidence="1">Uncharacterized protein</fullName>
    </submittedName>
</protein>
<name>A0A0A9D0C3_ARUDO</name>
<dbReference type="EMBL" id="GBRH01220713">
    <property type="protein sequence ID" value="JAD77182.1"/>
    <property type="molecule type" value="Transcribed_RNA"/>
</dbReference>
<reference evidence="1" key="1">
    <citation type="submission" date="2014-09" db="EMBL/GenBank/DDBJ databases">
        <authorList>
            <person name="Magalhaes I.L.F."/>
            <person name="Oliveira U."/>
            <person name="Santos F.R."/>
            <person name="Vidigal T.H.D.A."/>
            <person name="Brescovit A.D."/>
            <person name="Santos A.J."/>
        </authorList>
    </citation>
    <scope>NUCLEOTIDE SEQUENCE</scope>
    <source>
        <tissue evidence="1">Shoot tissue taken approximately 20 cm above the soil surface</tissue>
    </source>
</reference>
<proteinExistence type="predicted"/>
<organism evidence="1">
    <name type="scientific">Arundo donax</name>
    <name type="common">Giant reed</name>
    <name type="synonym">Donax arundinaceus</name>
    <dbReference type="NCBI Taxonomy" id="35708"/>
    <lineage>
        <taxon>Eukaryota</taxon>
        <taxon>Viridiplantae</taxon>
        <taxon>Streptophyta</taxon>
        <taxon>Embryophyta</taxon>
        <taxon>Tracheophyta</taxon>
        <taxon>Spermatophyta</taxon>
        <taxon>Magnoliopsida</taxon>
        <taxon>Liliopsida</taxon>
        <taxon>Poales</taxon>
        <taxon>Poaceae</taxon>
        <taxon>PACMAD clade</taxon>
        <taxon>Arundinoideae</taxon>
        <taxon>Arundineae</taxon>
        <taxon>Arundo</taxon>
    </lineage>
</organism>
<sequence>MRLGADVLVFSRSRGNEVTRLIMKKVQHGKGRCGHHGLIGL</sequence>
<reference evidence="1" key="2">
    <citation type="journal article" date="2015" name="Data Brief">
        <title>Shoot transcriptome of the giant reed, Arundo donax.</title>
        <authorList>
            <person name="Barrero R.A."/>
            <person name="Guerrero F.D."/>
            <person name="Moolhuijzen P."/>
            <person name="Goolsby J.A."/>
            <person name="Tidwell J."/>
            <person name="Bellgard S.E."/>
            <person name="Bellgard M.I."/>
        </authorList>
    </citation>
    <scope>NUCLEOTIDE SEQUENCE</scope>
    <source>
        <tissue evidence="1">Shoot tissue taken approximately 20 cm above the soil surface</tissue>
    </source>
</reference>
<accession>A0A0A9D0C3</accession>
<evidence type="ECO:0000313" key="1">
    <source>
        <dbReference type="EMBL" id="JAD77182.1"/>
    </source>
</evidence>
<dbReference type="AlphaFoldDB" id="A0A0A9D0C3"/>